<dbReference type="SMART" id="SM00478">
    <property type="entry name" value="ENDO3c"/>
    <property type="match status" value="1"/>
</dbReference>
<keyword evidence="2" id="KW-0479">Metal-binding</keyword>
<keyword evidence="6" id="KW-0540">Nuclease</keyword>
<keyword evidence="3" id="KW-0408">Iron</keyword>
<dbReference type="Gene3D" id="1.10.1670.10">
    <property type="entry name" value="Helix-hairpin-Helix base-excision DNA repair enzymes (C-terminal)"/>
    <property type="match status" value="1"/>
</dbReference>
<dbReference type="PANTHER" id="PTHR10359">
    <property type="entry name" value="A/G-SPECIFIC ADENINE GLYCOSYLASE/ENDONUCLEASE III"/>
    <property type="match status" value="1"/>
</dbReference>
<dbReference type="Pfam" id="PF00730">
    <property type="entry name" value="HhH-GPD"/>
    <property type="match status" value="1"/>
</dbReference>
<dbReference type="GO" id="GO:0006284">
    <property type="term" value="P:base-excision repair"/>
    <property type="evidence" value="ECO:0007669"/>
    <property type="project" value="InterPro"/>
</dbReference>
<dbReference type="EMBL" id="PSYR01000002">
    <property type="protein sequence ID" value="RCN57148.1"/>
    <property type="molecule type" value="Genomic_DNA"/>
</dbReference>
<dbReference type="GO" id="GO:0004519">
    <property type="term" value="F:endonuclease activity"/>
    <property type="evidence" value="ECO:0007669"/>
    <property type="project" value="UniProtKB-KW"/>
</dbReference>
<protein>
    <submittedName>
        <fullName evidence="6">Endonuclease</fullName>
    </submittedName>
</protein>
<accession>A0A368HFH9</accession>
<comment type="caution">
    <text evidence="6">The sequence shown here is derived from an EMBL/GenBank/DDBJ whole genome shotgun (WGS) entry which is preliminary data.</text>
</comment>
<evidence type="ECO:0000256" key="2">
    <source>
        <dbReference type="ARBA" id="ARBA00022723"/>
    </source>
</evidence>
<feature type="domain" description="HhH-GPD" evidence="5">
    <location>
        <begin position="6"/>
        <end position="163"/>
    </location>
</feature>
<keyword evidence="1" id="KW-0004">4Fe-4S</keyword>
<evidence type="ECO:0000256" key="1">
    <source>
        <dbReference type="ARBA" id="ARBA00022485"/>
    </source>
</evidence>
<gene>
    <name evidence="6" type="ORF">C4900_08950</name>
</gene>
<sequence>MVGAVLTQNTSWTNVERALQRMKGIVALEAAPIAALPVDALADAVRPAGYYNVKAQRLQALCRWVVDQGDMEVLHGMETQALRTGLLGVHGVGPETADDIVLYAFGRPVFVIDAYTRRLFARLGFVQGHETYEDMREHFERALPHDPVLYNEYHALIVEHAKTTCRTRPLCQECILRPRCRAVSFTGPDKGVGGR</sequence>
<keyword evidence="4" id="KW-0411">Iron-sulfur</keyword>
<dbReference type="Proteomes" id="UP000253250">
    <property type="component" value="Unassembled WGS sequence"/>
</dbReference>
<keyword evidence="6" id="KW-0255">Endonuclease</keyword>
<dbReference type="PIRSF" id="PIRSF001435">
    <property type="entry name" value="Nth"/>
    <property type="match status" value="1"/>
</dbReference>
<evidence type="ECO:0000313" key="6">
    <source>
        <dbReference type="EMBL" id="RCN57148.1"/>
    </source>
</evidence>
<keyword evidence="6" id="KW-0378">Hydrolase</keyword>
<dbReference type="CDD" id="cd00056">
    <property type="entry name" value="ENDO3c"/>
    <property type="match status" value="1"/>
</dbReference>
<evidence type="ECO:0000256" key="3">
    <source>
        <dbReference type="ARBA" id="ARBA00023004"/>
    </source>
</evidence>
<dbReference type="OrthoDB" id="9802365at2"/>
<dbReference type="PANTHER" id="PTHR10359:SF19">
    <property type="entry name" value="DNA REPAIR GLYCOSYLASE MJ1434-RELATED"/>
    <property type="match status" value="1"/>
</dbReference>
<reference evidence="6 7" key="1">
    <citation type="submission" date="2018-02" db="EMBL/GenBank/DDBJ databases">
        <title>Insights into the biology of acidophilic members of the Acidiferrobacteraceae family derived from comparative genomic analyses.</title>
        <authorList>
            <person name="Issotta F."/>
            <person name="Thyssen C."/>
            <person name="Mena C."/>
            <person name="Moya A."/>
            <person name="Bellenberg S."/>
            <person name="Sproer C."/>
            <person name="Covarrubias P.C."/>
            <person name="Sand W."/>
            <person name="Quatrini R."/>
            <person name="Vera M."/>
        </authorList>
    </citation>
    <scope>NUCLEOTIDE SEQUENCE [LARGE SCALE GENOMIC DNA]</scope>
    <source>
        <strain evidence="7">m-1</strain>
    </source>
</reference>
<evidence type="ECO:0000256" key="4">
    <source>
        <dbReference type="ARBA" id="ARBA00023014"/>
    </source>
</evidence>
<dbReference type="GO" id="GO:0051539">
    <property type="term" value="F:4 iron, 4 sulfur cluster binding"/>
    <property type="evidence" value="ECO:0007669"/>
    <property type="project" value="UniProtKB-KW"/>
</dbReference>
<dbReference type="GO" id="GO:0046872">
    <property type="term" value="F:metal ion binding"/>
    <property type="evidence" value="ECO:0007669"/>
    <property type="project" value="UniProtKB-KW"/>
</dbReference>
<evidence type="ECO:0000259" key="5">
    <source>
        <dbReference type="SMART" id="SM00478"/>
    </source>
</evidence>
<dbReference type="Gene3D" id="1.10.340.30">
    <property type="entry name" value="Hypothetical protein, domain 2"/>
    <property type="match status" value="1"/>
</dbReference>
<dbReference type="SUPFAM" id="SSF48150">
    <property type="entry name" value="DNA-glycosylase"/>
    <property type="match status" value="1"/>
</dbReference>
<evidence type="ECO:0000313" key="7">
    <source>
        <dbReference type="Proteomes" id="UP000253250"/>
    </source>
</evidence>
<organism evidence="6 7">
    <name type="scientific">Acidiferrobacter thiooxydans</name>
    <dbReference type="NCBI Taxonomy" id="163359"/>
    <lineage>
        <taxon>Bacteria</taxon>
        <taxon>Pseudomonadati</taxon>
        <taxon>Pseudomonadota</taxon>
        <taxon>Gammaproteobacteria</taxon>
        <taxon>Acidiferrobacterales</taxon>
        <taxon>Acidiferrobacteraceae</taxon>
        <taxon>Acidiferrobacter</taxon>
    </lineage>
</organism>
<dbReference type="InterPro" id="IPR011257">
    <property type="entry name" value="DNA_glycosylase"/>
</dbReference>
<dbReference type="InterPro" id="IPR003265">
    <property type="entry name" value="HhH-GPD_domain"/>
</dbReference>
<proteinExistence type="predicted"/>
<name>A0A368HFH9_9GAMM</name>
<keyword evidence="7" id="KW-1185">Reference proteome</keyword>
<dbReference type="InterPro" id="IPR023170">
    <property type="entry name" value="HhH_base_excis_C"/>
</dbReference>
<dbReference type="AlphaFoldDB" id="A0A368HFH9"/>